<comment type="caution">
    <text evidence="5">The sequence shown here is derived from an EMBL/GenBank/DDBJ whole genome shotgun (WGS) entry which is preliminary data.</text>
</comment>
<dbReference type="InterPro" id="IPR016181">
    <property type="entry name" value="Acyl_CoA_acyltransferase"/>
</dbReference>
<keyword evidence="3" id="KW-0808">Transferase</keyword>
<dbReference type="RefSeq" id="WP_271268037.1">
    <property type="nucleotide sequence ID" value="NZ_JAMGZJ010000075.1"/>
</dbReference>
<gene>
    <name evidence="5" type="ORF">M8013_12030</name>
</gene>
<comment type="similarity">
    <text evidence="1">Belongs to the acetyltransferase family. GNAT subfamily.</text>
</comment>
<evidence type="ECO:0000256" key="3">
    <source>
        <dbReference type="ARBA" id="ARBA00022679"/>
    </source>
</evidence>
<keyword evidence="2" id="KW-1277">Toxin-antitoxin system</keyword>
<evidence type="ECO:0000313" key="5">
    <source>
        <dbReference type="EMBL" id="MCU6669474.1"/>
    </source>
</evidence>
<keyword evidence="4" id="KW-0012">Acyltransferase</keyword>
<sequence length="176" mass="19731">MANLTIRMFSQETDYDLTGFDCGESSLNRFLTDHLARQHDGRLLRAYLLITDEVTPKVLGYYTLSGSCFEKETLPSRTQQRKVPYINVPSVTLGRLAIDLTLQGQGWGMTLVAHAMKVVYLASQAVDIHGMFVDALHDTAKDFYLKLGFIPLTGSNASSLFYPTKSIEKLFTLQAR</sequence>
<dbReference type="PANTHER" id="PTHR36449">
    <property type="entry name" value="ACETYLTRANSFERASE-RELATED"/>
    <property type="match status" value="1"/>
</dbReference>
<proteinExistence type="inferred from homology"/>
<evidence type="ECO:0000256" key="4">
    <source>
        <dbReference type="ARBA" id="ARBA00023315"/>
    </source>
</evidence>
<dbReference type="GO" id="GO:0016746">
    <property type="term" value="F:acyltransferase activity"/>
    <property type="evidence" value="ECO:0007669"/>
    <property type="project" value="UniProtKB-KW"/>
</dbReference>
<dbReference type="Proteomes" id="UP001061282">
    <property type="component" value="Unassembled WGS sequence"/>
</dbReference>
<organism evidence="5 6">
    <name type="scientific">Silvania confinis</name>
    <dbReference type="NCBI Taxonomy" id="2926470"/>
    <lineage>
        <taxon>Bacteria</taxon>
        <taxon>Pseudomonadati</taxon>
        <taxon>Pseudomonadota</taxon>
        <taxon>Gammaproteobacteria</taxon>
        <taxon>Enterobacterales</taxon>
        <taxon>Enterobacteriaceae</taxon>
        <taxon>Silvania</taxon>
    </lineage>
</organism>
<dbReference type="SUPFAM" id="SSF55729">
    <property type="entry name" value="Acyl-CoA N-acyltransferases (Nat)"/>
    <property type="match status" value="1"/>
</dbReference>
<keyword evidence="6" id="KW-1185">Reference proteome</keyword>
<dbReference type="Gene3D" id="3.40.630.30">
    <property type="match status" value="1"/>
</dbReference>
<reference evidence="5" key="1">
    <citation type="submission" date="2022-05" db="EMBL/GenBank/DDBJ databases">
        <title>Description of a novel species of Leclercia; Leclercia tamurae and the Proposal for a Novel Genus Silvania gen. nov. Containing Two Novel Species Silvania hatchlandensis sp. nov. and Silvania confinis sp. nov. Isolated from the Rhizosphere of Oak.</title>
        <authorList>
            <person name="Maddock D.W."/>
            <person name="Brady C.L."/>
            <person name="Denman S."/>
            <person name="Arnold D."/>
        </authorList>
    </citation>
    <scope>NUCLEOTIDE SEQUENCE</scope>
    <source>
        <strain evidence="5">H4N4</strain>
    </source>
</reference>
<dbReference type="AlphaFoldDB" id="A0A9J6QJK3"/>
<evidence type="ECO:0000256" key="2">
    <source>
        <dbReference type="ARBA" id="ARBA00022649"/>
    </source>
</evidence>
<dbReference type="EMBL" id="JAMGZJ010000075">
    <property type="protein sequence ID" value="MCU6669474.1"/>
    <property type="molecule type" value="Genomic_DNA"/>
</dbReference>
<protein>
    <submittedName>
        <fullName evidence="5">GNAT family N-acetyltransferase</fullName>
    </submittedName>
</protein>
<name>A0A9J6QJK3_9ENTR</name>
<evidence type="ECO:0000313" key="6">
    <source>
        <dbReference type="Proteomes" id="UP001061282"/>
    </source>
</evidence>
<dbReference type="PANTHER" id="PTHR36449:SF1">
    <property type="entry name" value="ACETYLTRANSFERASE"/>
    <property type="match status" value="1"/>
</dbReference>
<accession>A0A9J6QJK3</accession>
<evidence type="ECO:0000256" key="1">
    <source>
        <dbReference type="ARBA" id="ARBA00009342"/>
    </source>
</evidence>